<feature type="transmembrane region" description="Helical" evidence="5">
    <location>
        <begin position="289"/>
        <end position="310"/>
    </location>
</feature>
<evidence type="ECO:0000313" key="6">
    <source>
        <dbReference type="EMBL" id="PSJ04354.1"/>
    </source>
</evidence>
<sequence>MGPYQAISELGFRLQRELWLAAQPQPVLGCVVVFAATSLLVLLAWGPLATGRGGGTTALLALDRAPQAVRSAREALWLQQLSLATQLRRLPLMLLTHLGGLAVGVESPSVALGASVLLAIRRRWPGFQLLAALSPQLVAVIGGAAGLGAAFRSPLLAVAYGLEELGQRSGLPLVLPALLLAGTGTLVATTMGQPARLPGLELGALAPELWGWVVLLTLAGAAGGSLFVRLLLPAATWVKRLLAKRLLVGALLLAASLTLLAFVSGGLSLNDGSLSLAAALSGESVGSPLLWLWRLLASVLSIALGAPGGLMHDSMSLGALLISPLQGLPGLTSNDLAQLAAVAATALFAAAHGAPLFCAAFVFTLQGDPALLPLLLLVAAIAAALGERWRGEDWNEHQAKALLAAKASAPQNPSATPSSR</sequence>
<dbReference type="GO" id="GO:0015108">
    <property type="term" value="F:chloride transmembrane transporter activity"/>
    <property type="evidence" value="ECO:0007669"/>
    <property type="project" value="InterPro"/>
</dbReference>
<evidence type="ECO:0000256" key="1">
    <source>
        <dbReference type="ARBA" id="ARBA00004141"/>
    </source>
</evidence>
<feature type="transmembrane region" description="Helical" evidence="5">
    <location>
        <begin position="98"/>
        <end position="120"/>
    </location>
</feature>
<evidence type="ECO:0000256" key="2">
    <source>
        <dbReference type="ARBA" id="ARBA00022692"/>
    </source>
</evidence>
<dbReference type="InterPro" id="IPR014743">
    <property type="entry name" value="Cl-channel_core"/>
</dbReference>
<keyword evidence="4 5" id="KW-0472">Membrane</keyword>
<name>A0A2P7MSY2_9CYAN</name>
<evidence type="ECO:0000256" key="5">
    <source>
        <dbReference type="SAM" id="Phobius"/>
    </source>
</evidence>
<feature type="transmembrane region" description="Helical" evidence="5">
    <location>
        <begin position="339"/>
        <end position="363"/>
    </location>
</feature>
<evidence type="ECO:0000256" key="4">
    <source>
        <dbReference type="ARBA" id="ARBA00023136"/>
    </source>
</evidence>
<dbReference type="Proteomes" id="UP000243002">
    <property type="component" value="Unassembled WGS sequence"/>
</dbReference>
<dbReference type="InterPro" id="IPR001807">
    <property type="entry name" value="ClC"/>
</dbReference>
<feature type="transmembrane region" description="Helical" evidence="5">
    <location>
        <begin position="246"/>
        <end position="269"/>
    </location>
</feature>
<feature type="transmembrane region" description="Helical" evidence="5">
    <location>
        <begin position="209"/>
        <end position="234"/>
    </location>
</feature>
<feature type="transmembrane region" description="Helical" evidence="5">
    <location>
        <begin position="369"/>
        <end position="386"/>
    </location>
</feature>
<dbReference type="EMBL" id="PXXO01000013">
    <property type="protein sequence ID" value="PSJ04354.1"/>
    <property type="molecule type" value="Genomic_DNA"/>
</dbReference>
<feature type="transmembrane region" description="Helical" evidence="5">
    <location>
        <begin position="171"/>
        <end position="189"/>
    </location>
</feature>
<dbReference type="SUPFAM" id="SSF81340">
    <property type="entry name" value="Clc chloride channel"/>
    <property type="match status" value="1"/>
</dbReference>
<reference evidence="6 7" key="1">
    <citation type="journal article" date="2018" name="Environ. Microbiol.">
        <title>Ecological and genomic features of two widespread freshwater picocyanobacteria.</title>
        <authorList>
            <person name="Cabello-Yeves P.J."/>
            <person name="Picazo A."/>
            <person name="Camacho A."/>
            <person name="Callieri C."/>
            <person name="Rosselli R."/>
            <person name="Roda-Garcia J.J."/>
            <person name="Coutinho F.H."/>
            <person name="Rodriguez-Valera F."/>
        </authorList>
    </citation>
    <scope>NUCLEOTIDE SEQUENCE [LARGE SCALE GENOMIC DNA]</scope>
    <source>
        <strain evidence="6 7">Tous</strain>
    </source>
</reference>
<organism evidence="6 7">
    <name type="scientific">Cyanobium usitatum str. Tous</name>
    <dbReference type="NCBI Taxonomy" id="2116684"/>
    <lineage>
        <taxon>Bacteria</taxon>
        <taxon>Bacillati</taxon>
        <taxon>Cyanobacteriota</taxon>
        <taxon>Cyanophyceae</taxon>
        <taxon>Synechococcales</taxon>
        <taxon>Prochlorococcaceae</taxon>
        <taxon>Cyanobium</taxon>
    </lineage>
</organism>
<comment type="subcellular location">
    <subcellularLocation>
        <location evidence="1">Membrane</location>
        <topology evidence="1">Multi-pass membrane protein</topology>
    </subcellularLocation>
</comment>
<evidence type="ECO:0000256" key="3">
    <source>
        <dbReference type="ARBA" id="ARBA00022989"/>
    </source>
</evidence>
<dbReference type="AlphaFoldDB" id="A0A2P7MSY2"/>
<dbReference type="Gene3D" id="1.10.3080.10">
    <property type="entry name" value="Clc chloride channel"/>
    <property type="match status" value="1"/>
</dbReference>
<dbReference type="Pfam" id="PF00654">
    <property type="entry name" value="Voltage_CLC"/>
    <property type="match status" value="1"/>
</dbReference>
<keyword evidence="3 5" id="KW-1133">Transmembrane helix</keyword>
<keyword evidence="2 5" id="KW-0812">Transmembrane</keyword>
<gene>
    <name evidence="6" type="ORF">C7K55_10930</name>
</gene>
<keyword evidence="7" id="KW-1185">Reference proteome</keyword>
<evidence type="ECO:0000313" key="7">
    <source>
        <dbReference type="Proteomes" id="UP000243002"/>
    </source>
</evidence>
<feature type="transmembrane region" description="Helical" evidence="5">
    <location>
        <begin position="126"/>
        <end position="151"/>
    </location>
</feature>
<dbReference type="OrthoDB" id="554753at2"/>
<dbReference type="GO" id="GO:0016020">
    <property type="term" value="C:membrane"/>
    <property type="evidence" value="ECO:0007669"/>
    <property type="project" value="UniProtKB-SubCell"/>
</dbReference>
<feature type="transmembrane region" description="Helical" evidence="5">
    <location>
        <begin position="26"/>
        <end position="45"/>
    </location>
</feature>
<comment type="caution">
    <text evidence="6">The sequence shown here is derived from an EMBL/GenBank/DDBJ whole genome shotgun (WGS) entry which is preliminary data.</text>
</comment>
<protein>
    <submittedName>
        <fullName evidence="6">Chloride channel protein</fullName>
    </submittedName>
</protein>
<accession>A0A2P7MSY2</accession>
<proteinExistence type="predicted"/>